<name>A0A8J2M1D8_9BILA</name>
<feature type="non-terminal residue" evidence="2">
    <location>
        <position position="1"/>
    </location>
</feature>
<organism evidence="2 3">
    <name type="scientific">Cercopithifilaria johnstoni</name>
    <dbReference type="NCBI Taxonomy" id="2874296"/>
    <lineage>
        <taxon>Eukaryota</taxon>
        <taxon>Metazoa</taxon>
        <taxon>Ecdysozoa</taxon>
        <taxon>Nematoda</taxon>
        <taxon>Chromadorea</taxon>
        <taxon>Rhabditida</taxon>
        <taxon>Spirurina</taxon>
        <taxon>Spiruromorpha</taxon>
        <taxon>Filarioidea</taxon>
        <taxon>Onchocercidae</taxon>
        <taxon>Cercopithifilaria</taxon>
    </lineage>
</organism>
<comment type="caution">
    <text evidence="2">The sequence shown here is derived from an EMBL/GenBank/DDBJ whole genome shotgun (WGS) entry which is preliminary data.</text>
</comment>
<accession>A0A8J2M1D8</accession>
<protein>
    <submittedName>
        <fullName evidence="2">Uncharacterized protein</fullName>
    </submittedName>
</protein>
<dbReference type="EMBL" id="CAKAEH010001198">
    <property type="protein sequence ID" value="CAG9533125.1"/>
    <property type="molecule type" value="Genomic_DNA"/>
</dbReference>
<evidence type="ECO:0000313" key="3">
    <source>
        <dbReference type="Proteomes" id="UP000746747"/>
    </source>
</evidence>
<proteinExistence type="predicted"/>
<evidence type="ECO:0000313" key="2">
    <source>
        <dbReference type="EMBL" id="CAG9533125.1"/>
    </source>
</evidence>
<gene>
    <name evidence="2" type="ORF">CJOHNSTONI_LOCUS3380</name>
</gene>
<sequence length="46" mass="4983">KAGMPEEDGLPGPRGMPGPPSQHGKPGIRGEKIFYFGYFCLHQAII</sequence>
<evidence type="ECO:0000256" key="1">
    <source>
        <dbReference type="SAM" id="MobiDB-lite"/>
    </source>
</evidence>
<feature type="region of interest" description="Disordered" evidence="1">
    <location>
        <begin position="1"/>
        <end position="27"/>
    </location>
</feature>
<dbReference type="AlphaFoldDB" id="A0A8J2M1D8"/>
<keyword evidence="3" id="KW-1185">Reference proteome</keyword>
<dbReference type="Proteomes" id="UP000746747">
    <property type="component" value="Unassembled WGS sequence"/>
</dbReference>
<reference evidence="2" key="1">
    <citation type="submission" date="2021-09" db="EMBL/GenBank/DDBJ databases">
        <authorList>
            <consortium name="Pathogen Informatics"/>
        </authorList>
    </citation>
    <scope>NUCLEOTIDE SEQUENCE</scope>
</reference>